<dbReference type="Proteomes" id="UP000440578">
    <property type="component" value="Unassembled WGS sequence"/>
</dbReference>
<protein>
    <submittedName>
        <fullName evidence="1">Uncharacterized protein</fullName>
    </submittedName>
</protein>
<evidence type="ECO:0000313" key="1">
    <source>
        <dbReference type="EMBL" id="KAF0300774.1"/>
    </source>
</evidence>
<dbReference type="EMBL" id="VIIS01001236">
    <property type="protein sequence ID" value="KAF0300774.1"/>
    <property type="molecule type" value="Genomic_DNA"/>
</dbReference>
<comment type="caution">
    <text evidence="1">The sequence shown here is derived from an EMBL/GenBank/DDBJ whole genome shotgun (WGS) entry which is preliminary data.</text>
</comment>
<proteinExistence type="predicted"/>
<sequence>MRKICTIEFENLWIGSARLRCAVGPAKYELVNGLVLDKRKRDDDDESPELKKVKLDPRLACLLQAEPAGATLEPPRRSLLALRYSIPSQAEYPRAIY</sequence>
<reference evidence="1 2" key="1">
    <citation type="submission" date="2019-07" db="EMBL/GenBank/DDBJ databases">
        <title>Draft genome assembly of a fouling barnacle, Amphibalanus amphitrite (Darwin, 1854): The first reference genome for Thecostraca.</title>
        <authorList>
            <person name="Kim W."/>
        </authorList>
    </citation>
    <scope>NUCLEOTIDE SEQUENCE [LARGE SCALE GENOMIC DNA]</scope>
    <source>
        <strain evidence="1">SNU_AA5</strain>
        <tissue evidence="1">Soma without cirri and trophi</tissue>
    </source>
</reference>
<organism evidence="1 2">
    <name type="scientific">Amphibalanus amphitrite</name>
    <name type="common">Striped barnacle</name>
    <name type="synonym">Balanus amphitrite</name>
    <dbReference type="NCBI Taxonomy" id="1232801"/>
    <lineage>
        <taxon>Eukaryota</taxon>
        <taxon>Metazoa</taxon>
        <taxon>Ecdysozoa</taxon>
        <taxon>Arthropoda</taxon>
        <taxon>Crustacea</taxon>
        <taxon>Multicrustacea</taxon>
        <taxon>Cirripedia</taxon>
        <taxon>Thoracica</taxon>
        <taxon>Thoracicalcarea</taxon>
        <taxon>Balanomorpha</taxon>
        <taxon>Balanoidea</taxon>
        <taxon>Balanidae</taxon>
        <taxon>Amphibalaninae</taxon>
        <taxon>Amphibalanus</taxon>
    </lineage>
</organism>
<dbReference type="AlphaFoldDB" id="A0A6A4WAH0"/>
<evidence type="ECO:0000313" key="2">
    <source>
        <dbReference type="Proteomes" id="UP000440578"/>
    </source>
</evidence>
<keyword evidence="2" id="KW-1185">Reference proteome</keyword>
<name>A0A6A4WAH0_AMPAM</name>
<accession>A0A6A4WAH0</accession>
<gene>
    <name evidence="1" type="ORF">FJT64_026799</name>
</gene>